<dbReference type="InterPro" id="IPR052299">
    <property type="entry name" value="CEP76"/>
</dbReference>
<evidence type="ECO:0000313" key="2">
    <source>
        <dbReference type="EMBL" id="SBT50181.1"/>
    </source>
</evidence>
<dbReference type="PANTHER" id="PTHR46436:SF2">
    <property type="entry name" value="CHROMOSOME UNDETERMINED SCAFFOLD_119, WHOLE GENOME SHOTGUN SEQUENCE"/>
    <property type="match status" value="1"/>
</dbReference>
<dbReference type="AlphaFoldDB" id="A0A1A9A2T8"/>
<evidence type="ECO:0000313" key="4">
    <source>
        <dbReference type="Proteomes" id="UP000078550"/>
    </source>
</evidence>
<dbReference type="EMBL" id="FLRD01000159">
    <property type="protein sequence ID" value="SBT50181.1"/>
    <property type="molecule type" value="Genomic_DNA"/>
</dbReference>
<organism evidence="3 4">
    <name type="scientific">Plasmodium ovale wallikeri</name>
    <dbReference type="NCBI Taxonomy" id="864142"/>
    <lineage>
        <taxon>Eukaryota</taxon>
        <taxon>Sar</taxon>
        <taxon>Alveolata</taxon>
        <taxon>Apicomplexa</taxon>
        <taxon>Aconoidasida</taxon>
        <taxon>Haemosporida</taxon>
        <taxon>Plasmodiidae</taxon>
        <taxon>Plasmodium</taxon>
        <taxon>Plasmodium (Plasmodium)</taxon>
    </lineage>
</organism>
<protein>
    <submittedName>
        <fullName evidence="3">Double C2-like domain-containing protein (DOC2)</fullName>
    </submittedName>
</protein>
<evidence type="ECO:0000313" key="5">
    <source>
        <dbReference type="Proteomes" id="UP000078555"/>
    </source>
</evidence>
<gene>
    <name evidence="2" type="ORF">POVWA1_060970</name>
    <name evidence="3" type="ORF">POVWA2_060310</name>
</gene>
<dbReference type="EMBL" id="FLRE01000201">
    <property type="protein sequence ID" value="SBT50484.1"/>
    <property type="molecule type" value="Genomic_DNA"/>
</dbReference>
<dbReference type="Proteomes" id="UP000078550">
    <property type="component" value="Unassembled WGS sequence"/>
</dbReference>
<reference evidence="3" key="1">
    <citation type="submission" date="2016-05" db="EMBL/GenBank/DDBJ databases">
        <authorList>
            <person name="Lavstsen T."/>
            <person name="Jespersen J.S."/>
        </authorList>
    </citation>
    <scope>NUCLEOTIDE SEQUENCE [LARGE SCALE GENOMIC DNA]</scope>
</reference>
<name>A0A1A9A2T8_PLAOA</name>
<proteinExistence type="predicted"/>
<reference evidence="4 5" key="2">
    <citation type="submission" date="2016-05" db="EMBL/GenBank/DDBJ databases">
        <authorList>
            <person name="Naeem Raeece"/>
        </authorList>
    </citation>
    <scope>NUCLEOTIDE SEQUENCE [LARGE SCALE GENOMIC DNA]</scope>
</reference>
<accession>A0A1A9A2T8</accession>
<keyword evidence="5" id="KW-1185">Reference proteome</keyword>
<evidence type="ECO:0000256" key="1">
    <source>
        <dbReference type="SAM" id="MobiDB-lite"/>
    </source>
</evidence>
<evidence type="ECO:0000313" key="3">
    <source>
        <dbReference type="EMBL" id="SBT50484.1"/>
    </source>
</evidence>
<sequence>MLDKFKNIVNLNNSGAQKGEGKNGEANENQDPNLQIPGELTLGETEEKTFFDEMLGAPQYTYDEFLQVLKTPQEERGDTEDLKKHWGYPRRWKVVLWDLQIQNYMNNDFNAFVDFDFGGNREECRIQYRVVATQCGTTTPSLFFLPATGQTASPAEIISSPSQRGSTMKIYAKGKAKNCLRTNVVSNVVAEQKKEINFTNVFEYRGSYLDLENEKLRIKVWEYKQFTLNKLEGIYEEPLLSFAVGQIHNETILYKFIKDARVKRCRLFFQLYFQEMYDFELSFLNWSFSDLLSYSYIQAKSLHYFENTGKGIKRYIEGSQCSLFPKGCINIKNLRKKKKKINNRRKDIGYDTDKKLSFNTAMSEDSGDNNDRCKNKNEKIAKNLEKLFFRNLSLMQNIEENEDDSYRNLEDVKFPNPRVTITLTHTPKGHEGLSLVSIEQKNVNFPVWENLGELYFRGTLRDLDVTYLHVNAFSPVAGGGIHPPLLRFSRFARDPLRVHSGVKLGMKSSM</sequence>
<dbReference type="Proteomes" id="UP000078555">
    <property type="component" value="Unassembled WGS sequence"/>
</dbReference>
<dbReference type="PANTHER" id="PTHR46436">
    <property type="entry name" value="CENTROSOMAL PROTEIN OF 76 KDA"/>
    <property type="match status" value="1"/>
</dbReference>
<feature type="region of interest" description="Disordered" evidence="1">
    <location>
        <begin position="9"/>
        <end position="37"/>
    </location>
</feature>